<dbReference type="PROSITE" id="PS51898">
    <property type="entry name" value="TYR_RECOMBINASE"/>
    <property type="match status" value="1"/>
</dbReference>
<proteinExistence type="inferred from homology"/>
<evidence type="ECO:0000259" key="5">
    <source>
        <dbReference type="PROSITE" id="PS51898"/>
    </source>
</evidence>
<dbReference type="PROSITE" id="PS51900">
    <property type="entry name" value="CB"/>
    <property type="match status" value="1"/>
</dbReference>
<dbReference type="AlphaFoldDB" id="A0AAU4K0B9"/>
<dbReference type="InterPro" id="IPR011010">
    <property type="entry name" value="DNA_brk_join_enz"/>
</dbReference>
<reference evidence="7 8" key="1">
    <citation type="submission" date="2022-10" db="EMBL/GenBank/DDBJ databases">
        <title>The complete genomes of actinobacterial strains from the NBC collection.</title>
        <authorList>
            <person name="Joergensen T.S."/>
            <person name="Alvarez Arevalo M."/>
            <person name="Sterndorff E.B."/>
            <person name="Faurdal D."/>
            <person name="Vuksanovic O."/>
            <person name="Mourched A.-S."/>
            <person name="Charusanti P."/>
            <person name="Shaw S."/>
            <person name="Blin K."/>
            <person name="Weber T."/>
        </authorList>
    </citation>
    <scope>NUCLEOTIDE SEQUENCE [LARGE SCALE GENOMIC DNA]</scope>
    <source>
        <strain evidence="7 8">NBC_00319</strain>
    </source>
</reference>
<accession>A0AAU4K0B9</accession>
<dbReference type="InterPro" id="IPR002104">
    <property type="entry name" value="Integrase_catalytic"/>
</dbReference>
<dbReference type="KEGG" id="whr:OG579_17200"/>
<protein>
    <submittedName>
        <fullName evidence="7">Tyrosine-type recombinase/integrase</fullName>
    </submittedName>
</protein>
<evidence type="ECO:0000256" key="4">
    <source>
        <dbReference type="PROSITE-ProRule" id="PRU01248"/>
    </source>
</evidence>
<dbReference type="GO" id="GO:0003677">
    <property type="term" value="F:DNA binding"/>
    <property type="evidence" value="ECO:0007669"/>
    <property type="project" value="UniProtKB-UniRule"/>
</dbReference>
<dbReference type="InterPro" id="IPR010998">
    <property type="entry name" value="Integrase_recombinase_N"/>
</dbReference>
<organism evidence="7 8">
    <name type="scientific">Williamsia herbipolensis</name>
    <dbReference type="NCBI Taxonomy" id="1603258"/>
    <lineage>
        <taxon>Bacteria</taxon>
        <taxon>Bacillati</taxon>
        <taxon>Actinomycetota</taxon>
        <taxon>Actinomycetes</taxon>
        <taxon>Mycobacteriales</taxon>
        <taxon>Nocardiaceae</taxon>
        <taxon>Williamsia</taxon>
    </lineage>
</organism>
<evidence type="ECO:0000259" key="6">
    <source>
        <dbReference type="PROSITE" id="PS51900"/>
    </source>
</evidence>
<dbReference type="InterPro" id="IPR044068">
    <property type="entry name" value="CB"/>
</dbReference>
<dbReference type="Gene3D" id="1.10.150.130">
    <property type="match status" value="1"/>
</dbReference>
<feature type="domain" description="Core-binding (CB)" evidence="6">
    <location>
        <begin position="1"/>
        <end position="78"/>
    </location>
</feature>
<evidence type="ECO:0000256" key="3">
    <source>
        <dbReference type="ARBA" id="ARBA00023172"/>
    </source>
</evidence>
<dbReference type="Gene3D" id="1.10.443.10">
    <property type="entry name" value="Intergrase catalytic core"/>
    <property type="match status" value="1"/>
</dbReference>
<gene>
    <name evidence="7" type="ORF">OG579_17200</name>
</gene>
<evidence type="ECO:0000313" key="7">
    <source>
        <dbReference type="EMBL" id="WUM19425.1"/>
    </source>
</evidence>
<feature type="domain" description="Tyr recombinase" evidence="5">
    <location>
        <begin position="99"/>
        <end position="264"/>
    </location>
</feature>
<dbReference type="PANTHER" id="PTHR30349">
    <property type="entry name" value="PHAGE INTEGRASE-RELATED"/>
    <property type="match status" value="1"/>
</dbReference>
<evidence type="ECO:0000313" key="8">
    <source>
        <dbReference type="Proteomes" id="UP001432128"/>
    </source>
</evidence>
<keyword evidence="3" id="KW-0233">DNA recombination</keyword>
<dbReference type="Pfam" id="PF00589">
    <property type="entry name" value="Phage_integrase"/>
    <property type="match status" value="1"/>
</dbReference>
<evidence type="ECO:0000256" key="2">
    <source>
        <dbReference type="ARBA" id="ARBA00023125"/>
    </source>
</evidence>
<comment type="similarity">
    <text evidence="1">Belongs to the 'phage' integrase family.</text>
</comment>
<dbReference type="GO" id="GO:0006310">
    <property type="term" value="P:DNA recombination"/>
    <property type="evidence" value="ECO:0007669"/>
    <property type="project" value="UniProtKB-KW"/>
</dbReference>
<keyword evidence="2 4" id="KW-0238">DNA-binding</keyword>
<keyword evidence="8" id="KW-1185">Reference proteome</keyword>
<dbReference type="SUPFAM" id="SSF56349">
    <property type="entry name" value="DNA breaking-rejoining enzymes"/>
    <property type="match status" value="1"/>
</dbReference>
<dbReference type="RefSeq" id="WP_328856934.1">
    <property type="nucleotide sequence ID" value="NZ_CP108021.1"/>
</dbReference>
<dbReference type="PANTHER" id="PTHR30349:SF64">
    <property type="entry name" value="PROPHAGE INTEGRASE INTD-RELATED"/>
    <property type="match status" value="1"/>
</dbReference>
<dbReference type="InterPro" id="IPR050090">
    <property type="entry name" value="Tyrosine_recombinase_XerCD"/>
</dbReference>
<name>A0AAU4K0B9_9NOCA</name>
<evidence type="ECO:0000256" key="1">
    <source>
        <dbReference type="ARBA" id="ARBA00008857"/>
    </source>
</evidence>
<dbReference type="EMBL" id="CP108021">
    <property type="protein sequence ID" value="WUM19425.1"/>
    <property type="molecule type" value="Genomic_DNA"/>
</dbReference>
<dbReference type="Proteomes" id="UP001432128">
    <property type="component" value="Chromosome"/>
</dbReference>
<dbReference type="GO" id="GO:0015074">
    <property type="term" value="P:DNA integration"/>
    <property type="evidence" value="ECO:0007669"/>
    <property type="project" value="InterPro"/>
</dbReference>
<sequence>MTSPLLNDWANHMHAEGRANRTVRERMILLAKLERDLGTPALAATREQLRDWLASPEIGQSTRSVYHSNINAFYLWAVDQELRDDNPLAKIKPARRPKRKPRPIAVADYERARDAAGLEMRAMLMLITLAGLRDAEIARFQSRHIDISGEIIEVTGKGGNTEIVDAHPDLLFIARRMPRGYWFPSSHPGHRHIGGRTVWERMRLHLLSCGVFGTPHQLRHTFGTELVRGGADLRVVQGLMRHANLETTAGYTEITDGRKRTAIRTLPSSVDVDVM</sequence>
<dbReference type="InterPro" id="IPR013762">
    <property type="entry name" value="Integrase-like_cat_sf"/>
</dbReference>